<protein>
    <submittedName>
        <fullName evidence="1">DUF4160 domain-containing protein</fullName>
    </submittedName>
</protein>
<evidence type="ECO:0000313" key="2">
    <source>
        <dbReference type="Proteomes" id="UP000515292"/>
    </source>
</evidence>
<dbReference type="EMBL" id="CP059851">
    <property type="protein sequence ID" value="QMW23856.1"/>
    <property type="molecule type" value="Genomic_DNA"/>
</dbReference>
<dbReference type="InterPro" id="IPR025427">
    <property type="entry name" value="DUF4160"/>
</dbReference>
<proteinExistence type="predicted"/>
<dbReference type="Proteomes" id="UP000515292">
    <property type="component" value="Chromosome"/>
</dbReference>
<reference evidence="1 2" key="1">
    <citation type="submission" date="2020-07" db="EMBL/GenBank/DDBJ databases">
        <title>Complete genome sequence for Sandaracinobacter sp. M6.</title>
        <authorList>
            <person name="Tang Y."/>
            <person name="Liu Q."/>
            <person name="Guo Z."/>
            <person name="Lei P."/>
            <person name="Huang B."/>
        </authorList>
    </citation>
    <scope>NUCLEOTIDE SEQUENCE [LARGE SCALE GENOMIC DNA]</scope>
    <source>
        <strain evidence="1 2">M6</strain>
    </source>
</reference>
<keyword evidence="2" id="KW-1185">Reference proteome</keyword>
<organism evidence="1 2">
    <name type="scientific">Sandaracinobacteroides saxicola</name>
    <dbReference type="NCBI Taxonomy" id="2759707"/>
    <lineage>
        <taxon>Bacteria</taxon>
        <taxon>Pseudomonadati</taxon>
        <taxon>Pseudomonadota</taxon>
        <taxon>Alphaproteobacteria</taxon>
        <taxon>Sphingomonadales</taxon>
        <taxon>Sphingosinicellaceae</taxon>
        <taxon>Sandaracinobacteroides</taxon>
    </lineage>
</organism>
<accession>A0A7G5IKG4</accession>
<sequence length="88" mass="10186">MIECNLCTVNNHAPPDAFRKLRHRLFFADHTPPHFHILGRKGAAKVRIDTRDVMMLSGKLDLREPMAWAQENQALLMQRWQLYSGDSA</sequence>
<dbReference type="RefSeq" id="WP_182297679.1">
    <property type="nucleotide sequence ID" value="NZ_CP059851.1"/>
</dbReference>
<dbReference type="KEGG" id="sand:H3309_05115"/>
<evidence type="ECO:0000313" key="1">
    <source>
        <dbReference type="EMBL" id="QMW23856.1"/>
    </source>
</evidence>
<name>A0A7G5IKG4_9SPHN</name>
<gene>
    <name evidence="1" type="ORF">H3309_05115</name>
</gene>
<dbReference type="AlphaFoldDB" id="A0A7G5IKG4"/>
<dbReference type="Pfam" id="PF13711">
    <property type="entry name" value="DUF4160"/>
    <property type="match status" value="1"/>
</dbReference>